<reference evidence="2" key="1">
    <citation type="journal article" date="2020" name="Nat. Commun.">
        <title>Genome assembly of wild tea tree DASZ reveals pedigree and selection history of tea varieties.</title>
        <authorList>
            <person name="Zhang W."/>
            <person name="Zhang Y."/>
            <person name="Qiu H."/>
            <person name="Guo Y."/>
            <person name="Wan H."/>
            <person name="Zhang X."/>
            <person name="Scossa F."/>
            <person name="Alseekh S."/>
            <person name="Zhang Q."/>
            <person name="Wang P."/>
            <person name="Xu L."/>
            <person name="Schmidt M.H."/>
            <person name="Jia X."/>
            <person name="Li D."/>
            <person name="Zhu A."/>
            <person name="Guo F."/>
            <person name="Chen W."/>
            <person name="Ni D."/>
            <person name="Usadel B."/>
            <person name="Fernie A.R."/>
            <person name="Wen W."/>
        </authorList>
    </citation>
    <scope>NUCLEOTIDE SEQUENCE [LARGE SCALE GENOMIC DNA]</scope>
    <source>
        <strain evidence="2">cv. G240</strain>
    </source>
</reference>
<accession>A0A7J7FXH7</accession>
<name>A0A7J7FXH7_CAMSI</name>
<reference evidence="1 2" key="2">
    <citation type="submission" date="2020-07" db="EMBL/GenBank/DDBJ databases">
        <title>Genome assembly of wild tea tree DASZ reveals pedigree and selection history of tea varieties.</title>
        <authorList>
            <person name="Zhang W."/>
        </authorList>
    </citation>
    <scope>NUCLEOTIDE SEQUENCE [LARGE SCALE GENOMIC DNA]</scope>
    <source>
        <strain evidence="2">cv. G240</strain>
        <tissue evidence="1">Leaf</tissue>
    </source>
</reference>
<dbReference type="AlphaFoldDB" id="A0A7J7FXH7"/>
<organism evidence="1 2">
    <name type="scientific">Camellia sinensis</name>
    <name type="common">Tea plant</name>
    <name type="synonym">Thea sinensis</name>
    <dbReference type="NCBI Taxonomy" id="4442"/>
    <lineage>
        <taxon>Eukaryota</taxon>
        <taxon>Viridiplantae</taxon>
        <taxon>Streptophyta</taxon>
        <taxon>Embryophyta</taxon>
        <taxon>Tracheophyta</taxon>
        <taxon>Spermatophyta</taxon>
        <taxon>Magnoliopsida</taxon>
        <taxon>eudicotyledons</taxon>
        <taxon>Gunneridae</taxon>
        <taxon>Pentapetalae</taxon>
        <taxon>asterids</taxon>
        <taxon>Ericales</taxon>
        <taxon>Theaceae</taxon>
        <taxon>Camellia</taxon>
    </lineage>
</organism>
<evidence type="ECO:0000313" key="1">
    <source>
        <dbReference type="EMBL" id="KAF5933062.1"/>
    </source>
</evidence>
<gene>
    <name evidence="1" type="ORF">HYC85_029233</name>
</gene>
<proteinExistence type="predicted"/>
<sequence length="236" mass="26121">MVRLGHRVRRLLFLNECASTRNARISLQVRFRTIASDQVDIPQALLVRGRRLNRSRDLIDGQQSLNSQAEVLVSIAESDILVVQLDQGSMAGLEEMMCQLQESMKAMQQDATYQAEVAARQVEVVTQQAKLITRLQQQTEASASHTPPPPPRVPILGEMPNVQENMDVPTGPAPPPILPQQSKVPTNLVDSPFAFEVDPTTLKVSKLEKLFKKSQGVKSIPDIEDGYTDSAMTLPD</sequence>
<comment type="caution">
    <text evidence="1">The sequence shown here is derived from an EMBL/GenBank/DDBJ whole genome shotgun (WGS) entry which is preliminary data.</text>
</comment>
<evidence type="ECO:0000313" key="2">
    <source>
        <dbReference type="Proteomes" id="UP000593564"/>
    </source>
</evidence>
<keyword evidence="2" id="KW-1185">Reference proteome</keyword>
<dbReference type="EMBL" id="JACBKZ010000014">
    <property type="protein sequence ID" value="KAF5933062.1"/>
    <property type="molecule type" value="Genomic_DNA"/>
</dbReference>
<dbReference type="Proteomes" id="UP000593564">
    <property type="component" value="Unassembled WGS sequence"/>
</dbReference>
<protein>
    <submittedName>
        <fullName evidence="1">Uncharacterized protein</fullName>
    </submittedName>
</protein>